<dbReference type="AlphaFoldDB" id="L0EAE1"/>
<dbReference type="GO" id="GO:0042956">
    <property type="term" value="P:maltodextrin transmembrane transport"/>
    <property type="evidence" value="ECO:0007669"/>
    <property type="project" value="TreeGrafter"/>
</dbReference>
<feature type="region of interest" description="Disordered" evidence="4">
    <location>
        <begin position="26"/>
        <end position="54"/>
    </location>
</feature>
<keyword evidence="6" id="KW-0762">Sugar transport</keyword>
<reference evidence="7" key="1">
    <citation type="submission" date="2012-01" db="EMBL/GenBank/DDBJ databases">
        <title>Complete sequence of chromosome of Thermobacillus composti KWC4.</title>
        <authorList>
            <person name="Lucas S."/>
            <person name="Han J."/>
            <person name="Lapidus A."/>
            <person name="Cheng J.-F."/>
            <person name="Goodwin L."/>
            <person name="Pitluck S."/>
            <person name="Peters L."/>
            <person name="Ovchinnikova G."/>
            <person name="Teshima H."/>
            <person name="Detter J.C."/>
            <person name="Han C."/>
            <person name="Tapia R."/>
            <person name="Land M."/>
            <person name="Hauser L."/>
            <person name="Kyrpides N."/>
            <person name="Ivanova N."/>
            <person name="Pagani I."/>
            <person name="Anderson I."/>
            <person name="Woyke T."/>
        </authorList>
    </citation>
    <scope>NUCLEOTIDE SEQUENCE [LARGE SCALE GENOMIC DNA]</scope>
    <source>
        <strain evidence="7">DSM 18247 / JCM 13945 / KWC4</strain>
    </source>
</reference>
<dbReference type="Gene3D" id="3.40.190.10">
    <property type="entry name" value="Periplasmic binding protein-like II"/>
    <property type="match status" value="1"/>
</dbReference>
<dbReference type="KEGG" id="tco:Theco_1068"/>
<evidence type="ECO:0000256" key="2">
    <source>
        <dbReference type="ARBA" id="ARBA00022448"/>
    </source>
</evidence>
<dbReference type="HOGENOM" id="CLU_1577748_0_0_9"/>
<protein>
    <submittedName>
        <fullName evidence="6">ABC-type sugar transport system, periplasmic component</fullName>
    </submittedName>
</protein>
<evidence type="ECO:0000256" key="5">
    <source>
        <dbReference type="SAM" id="SignalP"/>
    </source>
</evidence>
<dbReference type="Proteomes" id="UP000010795">
    <property type="component" value="Chromosome"/>
</dbReference>
<comment type="similarity">
    <text evidence="1">Belongs to the bacterial solute-binding protein 1 family.</text>
</comment>
<feature type="chain" id="PRO_5038352951" evidence="5">
    <location>
        <begin position="24"/>
        <end position="443"/>
    </location>
</feature>
<dbReference type="InterPro" id="IPR006059">
    <property type="entry name" value="SBP"/>
</dbReference>
<dbReference type="PROSITE" id="PS51257">
    <property type="entry name" value="PROKAR_LIPOPROTEIN"/>
    <property type="match status" value="1"/>
</dbReference>
<dbReference type="SUPFAM" id="SSF53850">
    <property type="entry name" value="Periplasmic binding protein-like II"/>
    <property type="match status" value="1"/>
</dbReference>
<dbReference type="GO" id="GO:1901982">
    <property type="term" value="F:maltose binding"/>
    <property type="evidence" value="ECO:0007669"/>
    <property type="project" value="TreeGrafter"/>
</dbReference>
<organism evidence="6 7">
    <name type="scientific">Thermobacillus composti (strain DSM 18247 / JCM 13945 / KWC4)</name>
    <dbReference type="NCBI Taxonomy" id="717605"/>
    <lineage>
        <taxon>Bacteria</taxon>
        <taxon>Bacillati</taxon>
        <taxon>Bacillota</taxon>
        <taxon>Bacilli</taxon>
        <taxon>Bacillales</taxon>
        <taxon>Paenibacillaceae</taxon>
        <taxon>Thermobacillus</taxon>
    </lineage>
</organism>
<dbReference type="STRING" id="717605.Theco_1068"/>
<dbReference type="GO" id="GO:0055052">
    <property type="term" value="C:ATP-binding cassette (ABC) transporter complex, substrate-binding subunit-containing"/>
    <property type="evidence" value="ECO:0007669"/>
    <property type="project" value="TreeGrafter"/>
</dbReference>
<proteinExistence type="inferred from homology"/>
<keyword evidence="7" id="KW-1185">Reference proteome</keyword>
<dbReference type="EMBL" id="CP003255">
    <property type="protein sequence ID" value="AGA57243.1"/>
    <property type="molecule type" value="Genomic_DNA"/>
</dbReference>
<evidence type="ECO:0000313" key="6">
    <source>
        <dbReference type="EMBL" id="AGA57243.1"/>
    </source>
</evidence>
<name>L0EAE1_THECK</name>
<dbReference type="PANTHER" id="PTHR30061:SF50">
    <property type="entry name" value="MALTOSE_MALTODEXTRIN-BINDING PERIPLASMIC PROTEIN"/>
    <property type="match status" value="1"/>
</dbReference>
<evidence type="ECO:0000256" key="1">
    <source>
        <dbReference type="ARBA" id="ARBA00008520"/>
    </source>
</evidence>
<dbReference type="Pfam" id="PF01547">
    <property type="entry name" value="SBP_bac_1"/>
    <property type="match status" value="1"/>
</dbReference>
<evidence type="ECO:0000256" key="3">
    <source>
        <dbReference type="ARBA" id="ARBA00022729"/>
    </source>
</evidence>
<feature type="signal peptide" evidence="5">
    <location>
        <begin position="1"/>
        <end position="23"/>
    </location>
</feature>
<gene>
    <name evidence="6" type="ordered locus">Theco_1068</name>
</gene>
<keyword evidence="3 5" id="KW-0732">Signal</keyword>
<evidence type="ECO:0000313" key="7">
    <source>
        <dbReference type="Proteomes" id="UP000010795"/>
    </source>
</evidence>
<accession>L0EAE1</accession>
<dbReference type="PANTHER" id="PTHR30061">
    <property type="entry name" value="MALTOSE-BINDING PERIPLASMIC PROTEIN"/>
    <property type="match status" value="1"/>
</dbReference>
<dbReference type="CDD" id="cd14748">
    <property type="entry name" value="PBP2_UgpB"/>
    <property type="match status" value="1"/>
</dbReference>
<keyword evidence="2" id="KW-0813">Transport</keyword>
<feature type="compositionally biased region" description="Polar residues" evidence="4">
    <location>
        <begin position="33"/>
        <end position="46"/>
    </location>
</feature>
<dbReference type="GO" id="GO:0015768">
    <property type="term" value="P:maltose transport"/>
    <property type="evidence" value="ECO:0007669"/>
    <property type="project" value="TreeGrafter"/>
</dbReference>
<sequence>MKRLKWLHFALAACLVLALSACGSGGSGKSDSQTQNNNQTGSSDSEAPSGDSAPKGKTELVFWSPFSGPDGPFMKKIVDAYNEQSDSYQVKFQIQPSGDYYKLLDNAFGTKKNMPDLMIMHLDAIPTYARKDLLQPMDDLAAKAGITKEDYVEAAVNYATIDGKWWGIPLDIHPLIMYYNKDLFAAAGIEHPPTNREEFLEAAKKLTDPSKGQWGFVMPTLWPQQFIFPSLIYQQGSDLVDAEGNPNLNSPEAVDALAFLKSLIFEHKVSPENVAQDGEVKLFLQGKNAIQFNGPWMKDQWDKAGINYGVAPVPVFFDQPGVFGGSHTFVVPKAQTDAAKLEGIGDFLKYVAGHSLDWAESGQAVASKQVLASPEFQQLTQQQTEVAKEFDYVHFAPPIPDWGSIVGELWTQVNLTLLGKAEPQKALDEAQKKALQAAEAKKQ</sequence>
<dbReference type="eggNOG" id="COG2182">
    <property type="taxonomic scope" value="Bacteria"/>
</dbReference>
<evidence type="ECO:0000256" key="4">
    <source>
        <dbReference type="SAM" id="MobiDB-lite"/>
    </source>
</evidence>